<dbReference type="EMBL" id="QFQP01000015">
    <property type="protein sequence ID" value="PZR11110.1"/>
    <property type="molecule type" value="Genomic_DNA"/>
</dbReference>
<dbReference type="InterPro" id="IPR001957">
    <property type="entry name" value="Chromosome_initiator_DnaA"/>
</dbReference>
<comment type="function">
    <text evidence="8 10">Plays an essential role in the initiation and regulation of chromosomal replication. ATP-DnaA binds to the origin of replication (oriC) to initiate formation of the DNA replication initiation complex once per cell cycle. Binds the DnaA box (a 9 base pair repeat at the origin) and separates the double-stranded (ds)DNA. Forms a right-handed helical filament on oriC DNA; dsDNA binds to the exterior of the filament while single-stranded (ss)DNA is stabiized in the filament's interior. The ATP-DnaA-oriC complex binds and stabilizes one strand of the AT-rich DNA unwinding element (DUE), permitting loading of DNA polymerase. After initiation quickly degrades to an ADP-DnaA complex that is not apt for DNA replication. Binds acidic phospholipids.</text>
</comment>
<protein>
    <recommendedName>
        <fullName evidence="8 9">Chromosomal replication initiator protein DnaA</fullName>
    </recommendedName>
</protein>
<dbReference type="NCBIfam" id="TIGR00362">
    <property type="entry name" value="DnaA"/>
    <property type="match status" value="1"/>
</dbReference>
<evidence type="ECO:0000256" key="2">
    <source>
        <dbReference type="ARBA" id="ARBA00022490"/>
    </source>
</evidence>
<dbReference type="Gene3D" id="1.10.8.60">
    <property type="match status" value="1"/>
</dbReference>
<reference evidence="14 15" key="1">
    <citation type="submission" date="2017-08" db="EMBL/GenBank/DDBJ databases">
        <title>Infants hospitalized years apart are colonized by the same room-sourced microbial strains.</title>
        <authorList>
            <person name="Brooks B."/>
            <person name="Olm M.R."/>
            <person name="Firek B.A."/>
            <person name="Baker R."/>
            <person name="Thomas B.C."/>
            <person name="Morowitz M.J."/>
            <person name="Banfield J.F."/>
        </authorList>
    </citation>
    <scope>NUCLEOTIDE SEQUENCE [LARGE SCALE GENOMIC DNA]</scope>
    <source>
        <strain evidence="14">S2_003_000_R2_14</strain>
    </source>
</reference>
<dbReference type="InterPro" id="IPR018312">
    <property type="entry name" value="Chromosome_initiator_DnaA_CS"/>
</dbReference>
<dbReference type="GO" id="GO:0005524">
    <property type="term" value="F:ATP binding"/>
    <property type="evidence" value="ECO:0007669"/>
    <property type="project" value="UniProtKB-UniRule"/>
</dbReference>
<feature type="region of interest" description="Domain IV, binds dsDNA" evidence="8">
    <location>
        <begin position="326"/>
        <end position="444"/>
    </location>
</feature>
<dbReference type="FunFam" id="3.40.50.300:FF:000668">
    <property type="entry name" value="Chromosomal replication initiator protein DnaA"/>
    <property type="match status" value="1"/>
</dbReference>
<evidence type="ECO:0000256" key="8">
    <source>
        <dbReference type="HAMAP-Rule" id="MF_00377"/>
    </source>
</evidence>
<evidence type="ECO:0000256" key="5">
    <source>
        <dbReference type="ARBA" id="ARBA00022840"/>
    </source>
</evidence>
<gene>
    <name evidence="8" type="primary">dnaA</name>
    <name evidence="14" type="ORF">DI536_18405</name>
</gene>
<dbReference type="AlphaFoldDB" id="A0A2W5T6G1"/>
<evidence type="ECO:0000313" key="15">
    <source>
        <dbReference type="Proteomes" id="UP000249061"/>
    </source>
</evidence>
<evidence type="ECO:0000256" key="1">
    <source>
        <dbReference type="ARBA" id="ARBA00006583"/>
    </source>
</evidence>
<keyword evidence="3 8" id="KW-0235">DNA replication</keyword>
<keyword evidence="7 8" id="KW-0238">DNA-binding</keyword>
<feature type="region of interest" description="Domain I, interacts with DnaA modulators" evidence="8">
    <location>
        <begin position="1"/>
        <end position="87"/>
    </location>
</feature>
<dbReference type="GO" id="GO:0008289">
    <property type="term" value="F:lipid binding"/>
    <property type="evidence" value="ECO:0007669"/>
    <property type="project" value="UniProtKB-KW"/>
</dbReference>
<comment type="caution">
    <text evidence="14">The sequence shown here is derived from an EMBL/GenBank/DDBJ whole genome shotgun (WGS) entry which is preliminary data.</text>
</comment>
<dbReference type="SUPFAM" id="SSF52540">
    <property type="entry name" value="P-loop containing nucleoside triphosphate hydrolases"/>
    <property type="match status" value="1"/>
</dbReference>
<dbReference type="Pfam" id="PF08299">
    <property type="entry name" value="Bac_DnaA_C"/>
    <property type="match status" value="1"/>
</dbReference>
<proteinExistence type="inferred from homology"/>
<evidence type="ECO:0000256" key="11">
    <source>
        <dbReference type="RuleBase" id="RU004227"/>
    </source>
</evidence>
<dbReference type="InterPro" id="IPR038454">
    <property type="entry name" value="DnaA_N_sf"/>
</dbReference>
<dbReference type="PANTHER" id="PTHR30050:SF2">
    <property type="entry name" value="CHROMOSOMAL REPLICATION INITIATOR PROTEIN DNAA"/>
    <property type="match status" value="1"/>
</dbReference>
<dbReference type="InterPro" id="IPR027417">
    <property type="entry name" value="P-loop_NTPase"/>
</dbReference>
<dbReference type="SMART" id="SM00382">
    <property type="entry name" value="AAA"/>
    <property type="match status" value="1"/>
</dbReference>
<dbReference type="Pfam" id="PF00308">
    <property type="entry name" value="Bac_DnaA"/>
    <property type="match status" value="1"/>
</dbReference>
<dbReference type="GO" id="GO:0005886">
    <property type="term" value="C:plasma membrane"/>
    <property type="evidence" value="ECO:0007669"/>
    <property type="project" value="TreeGrafter"/>
</dbReference>
<keyword evidence="6 8" id="KW-0446">Lipid-binding</keyword>
<evidence type="ECO:0000259" key="13">
    <source>
        <dbReference type="SMART" id="SM00760"/>
    </source>
</evidence>
<dbReference type="InterPro" id="IPR020591">
    <property type="entry name" value="Chromosome_initiator_DnaA-like"/>
</dbReference>
<dbReference type="SUPFAM" id="SSF48295">
    <property type="entry name" value="TrpR-like"/>
    <property type="match status" value="1"/>
</dbReference>
<keyword evidence="2 8" id="KW-0963">Cytoplasm</keyword>
<feature type="binding site" evidence="8">
    <location>
        <position position="152"/>
    </location>
    <ligand>
        <name>ATP</name>
        <dbReference type="ChEBI" id="CHEBI:30616"/>
    </ligand>
</feature>
<dbReference type="Proteomes" id="UP000249061">
    <property type="component" value="Unassembled WGS sequence"/>
</dbReference>
<dbReference type="CDD" id="cd00009">
    <property type="entry name" value="AAA"/>
    <property type="match status" value="1"/>
</dbReference>
<dbReference type="GO" id="GO:0005737">
    <property type="term" value="C:cytoplasm"/>
    <property type="evidence" value="ECO:0007669"/>
    <property type="project" value="UniProtKB-SubCell"/>
</dbReference>
<dbReference type="PANTHER" id="PTHR30050">
    <property type="entry name" value="CHROMOSOMAL REPLICATION INITIATOR PROTEIN DNAA"/>
    <property type="match status" value="1"/>
</dbReference>
<evidence type="ECO:0000256" key="10">
    <source>
        <dbReference type="RuleBase" id="RU000577"/>
    </source>
</evidence>
<dbReference type="GO" id="GO:0006270">
    <property type="term" value="P:DNA replication initiation"/>
    <property type="evidence" value="ECO:0007669"/>
    <property type="project" value="UniProtKB-UniRule"/>
</dbReference>
<sequence>MADSTVSARNLWQSALDSLRGDGQAYVVSQLLQLHPLKYEAGTLTLGVEDLFFRDWVDDHYSGVMAPALAKTAGGAVKVEWQKVEKRDVVGLSLPALPVVQLRRQPARLNERFTFETYVVSDSNQLPAAAAYAVAESPGRAYNPLFIYGGTGLGKTHLLHAIGNRIVARNPDARVLYLSSEEFTNQFIESVRDQRMTEFRRRFREECDVLLIDDIQFLGKKQETQNEFFYTFNALHQMGKAVIMTSDTVPSEIPGLEDRLRSRFAMGLITDVHEPNFEARMAILKKKAAADGVNLTDKVTQFIARHVVKNVRELEGALIKVTAVHALTGQPLTEELCAQVLADLIPAQKALDAEAIQREVARYYKLPVDELRGERRVKHVAHARQVAMYLCRTLTAASLPEIGKRFNKDHSTVLTSVRKIENLKENDSQLKLELGELSEKLATI</sequence>
<feature type="domain" description="Chromosomal replication initiator DnaA C-terminal" evidence="13">
    <location>
        <begin position="352"/>
        <end position="420"/>
    </location>
</feature>
<evidence type="ECO:0000256" key="4">
    <source>
        <dbReference type="ARBA" id="ARBA00022741"/>
    </source>
</evidence>
<dbReference type="Gene3D" id="3.30.300.180">
    <property type="match status" value="1"/>
</dbReference>
<feature type="domain" description="AAA+ ATPase" evidence="12">
    <location>
        <begin position="141"/>
        <end position="270"/>
    </location>
</feature>
<comment type="subcellular location">
    <subcellularLocation>
        <location evidence="8">Cytoplasm</location>
    </subcellularLocation>
</comment>
<dbReference type="HAMAP" id="MF_00377">
    <property type="entry name" value="DnaA_bact"/>
    <property type="match status" value="1"/>
</dbReference>
<feature type="binding site" evidence="8">
    <location>
        <position position="155"/>
    </location>
    <ligand>
        <name>ATP</name>
        <dbReference type="ChEBI" id="CHEBI:30616"/>
    </ligand>
</feature>
<evidence type="ECO:0000256" key="7">
    <source>
        <dbReference type="ARBA" id="ARBA00023125"/>
    </source>
</evidence>
<organism evidence="14 15">
    <name type="scientific">Archangium gephyra</name>
    <dbReference type="NCBI Taxonomy" id="48"/>
    <lineage>
        <taxon>Bacteria</taxon>
        <taxon>Pseudomonadati</taxon>
        <taxon>Myxococcota</taxon>
        <taxon>Myxococcia</taxon>
        <taxon>Myxococcales</taxon>
        <taxon>Cystobacterineae</taxon>
        <taxon>Archangiaceae</taxon>
        <taxon>Archangium</taxon>
    </lineage>
</organism>
<evidence type="ECO:0000256" key="3">
    <source>
        <dbReference type="ARBA" id="ARBA00022705"/>
    </source>
</evidence>
<evidence type="ECO:0000259" key="12">
    <source>
        <dbReference type="SMART" id="SM00382"/>
    </source>
</evidence>
<dbReference type="PROSITE" id="PS01008">
    <property type="entry name" value="DNAA"/>
    <property type="match status" value="1"/>
</dbReference>
<keyword evidence="4 8" id="KW-0547">Nucleotide-binding</keyword>
<evidence type="ECO:0000256" key="6">
    <source>
        <dbReference type="ARBA" id="ARBA00023121"/>
    </source>
</evidence>
<dbReference type="GO" id="GO:0003688">
    <property type="term" value="F:DNA replication origin binding"/>
    <property type="evidence" value="ECO:0007669"/>
    <property type="project" value="UniProtKB-UniRule"/>
</dbReference>
<accession>A0A2W5T6G1</accession>
<feature type="binding site" evidence="8">
    <location>
        <position position="154"/>
    </location>
    <ligand>
        <name>ATP</name>
        <dbReference type="ChEBI" id="CHEBI:30616"/>
    </ligand>
</feature>
<dbReference type="InterPro" id="IPR003593">
    <property type="entry name" value="AAA+_ATPase"/>
</dbReference>
<comment type="similarity">
    <text evidence="1 8 11">Belongs to the DnaA family.</text>
</comment>
<comment type="domain">
    <text evidence="8">Domain I is involved in oligomerization and binding regulators, domain II is flexibile and of varying length in different bacteria, domain III forms the AAA+ region, while domain IV binds dsDNA.</text>
</comment>
<dbReference type="InterPro" id="IPR013317">
    <property type="entry name" value="DnaA_dom"/>
</dbReference>
<dbReference type="CDD" id="cd06571">
    <property type="entry name" value="Bac_DnaA_C"/>
    <property type="match status" value="1"/>
</dbReference>
<dbReference type="InterPro" id="IPR013159">
    <property type="entry name" value="DnaA_C"/>
</dbReference>
<evidence type="ECO:0000313" key="14">
    <source>
        <dbReference type="EMBL" id="PZR11110.1"/>
    </source>
</evidence>
<dbReference type="PRINTS" id="PR00051">
    <property type="entry name" value="DNAA"/>
</dbReference>
<dbReference type="GO" id="GO:0006275">
    <property type="term" value="P:regulation of DNA replication"/>
    <property type="evidence" value="ECO:0007669"/>
    <property type="project" value="UniProtKB-UniRule"/>
</dbReference>
<comment type="caution">
    <text evidence="8">Lacks conserved residue(s) required for the propagation of feature annotation.</text>
</comment>
<dbReference type="Gene3D" id="3.40.50.300">
    <property type="entry name" value="P-loop containing nucleotide triphosphate hydrolases"/>
    <property type="match status" value="1"/>
</dbReference>
<dbReference type="SMART" id="SM00760">
    <property type="entry name" value="Bac_DnaA_C"/>
    <property type="match status" value="1"/>
</dbReference>
<dbReference type="InterPro" id="IPR010921">
    <property type="entry name" value="Trp_repressor/repl_initiator"/>
</dbReference>
<keyword evidence="5 8" id="KW-0067">ATP-binding</keyword>
<evidence type="ECO:0000256" key="9">
    <source>
        <dbReference type="NCBIfam" id="TIGR00362"/>
    </source>
</evidence>
<name>A0A2W5T6G1_9BACT</name>
<comment type="subunit">
    <text evidence="8">Oligomerizes as a right-handed, spiral filament on DNA at oriC.</text>
</comment>
<feature type="binding site" evidence="8">
    <location>
        <position position="156"/>
    </location>
    <ligand>
        <name>ATP</name>
        <dbReference type="ChEBI" id="CHEBI:30616"/>
    </ligand>
</feature>
<dbReference type="Gene3D" id="1.10.1750.10">
    <property type="match status" value="1"/>
</dbReference>